<dbReference type="Proteomes" id="UP000194565">
    <property type="component" value="Unassembled WGS sequence"/>
</dbReference>
<evidence type="ECO:0000313" key="4">
    <source>
        <dbReference type="Proteomes" id="UP000194565"/>
    </source>
</evidence>
<gene>
    <name evidence="2" type="ORF">CIW82_10105</name>
    <name evidence="3" type="ORF">HC62_16680</name>
</gene>
<evidence type="ECO:0000313" key="5">
    <source>
        <dbReference type="Proteomes" id="UP000220394"/>
    </source>
</evidence>
<sequence>MTGAQLTDLRQHTLAAVASGMTRRSAASRFGVSPSSVIRWVAEWHASGRDHALRQGGDRRSQWIEARSGFLLAAVEAKGDISLVELADRLATEHGVRFAPSTIWRYLDRHAMTVKKNSVRQRADTNRRRGTARGVVRGPA</sequence>
<name>A0A252A177_9PROT</name>
<dbReference type="KEGG" id="ato:CIW82_10105"/>
<dbReference type="Proteomes" id="UP000220394">
    <property type="component" value="Chromosome"/>
</dbReference>
<dbReference type="InterPro" id="IPR009057">
    <property type="entry name" value="Homeodomain-like_sf"/>
</dbReference>
<dbReference type="Pfam" id="PF13384">
    <property type="entry name" value="HTH_23"/>
    <property type="match status" value="1"/>
</dbReference>
<proteinExistence type="predicted"/>
<dbReference type="AlphaFoldDB" id="A0A252A177"/>
<evidence type="ECO:0000313" key="2">
    <source>
        <dbReference type="EMBL" id="ATJ90986.1"/>
    </source>
</evidence>
<organism evidence="3 4">
    <name type="scientific">Acetobacter tropicalis</name>
    <dbReference type="NCBI Taxonomy" id="104102"/>
    <lineage>
        <taxon>Bacteria</taxon>
        <taxon>Pseudomonadati</taxon>
        <taxon>Pseudomonadota</taxon>
        <taxon>Alphaproteobacteria</taxon>
        <taxon>Acetobacterales</taxon>
        <taxon>Acetobacteraceae</taxon>
        <taxon>Acetobacter</taxon>
    </lineage>
</organism>
<reference evidence="3 4" key="1">
    <citation type="submission" date="2014-06" db="EMBL/GenBank/DDBJ databases">
        <authorList>
            <person name="Ju J."/>
            <person name="Zhang J."/>
        </authorList>
    </citation>
    <scope>NUCLEOTIDE SEQUENCE [LARGE SCALE GENOMIC DNA]</scope>
    <source>
        <strain evidence="3">DmW_042</strain>
    </source>
</reference>
<evidence type="ECO:0000313" key="3">
    <source>
        <dbReference type="EMBL" id="OUI80886.1"/>
    </source>
</evidence>
<accession>A0A252A177</accession>
<dbReference type="EMBL" id="CP022699">
    <property type="protein sequence ID" value="ATJ90986.1"/>
    <property type="molecule type" value="Genomic_DNA"/>
</dbReference>
<evidence type="ECO:0000256" key="1">
    <source>
        <dbReference type="SAM" id="MobiDB-lite"/>
    </source>
</evidence>
<reference evidence="2 5" key="2">
    <citation type="submission" date="2017-08" db="EMBL/GenBank/DDBJ databases">
        <title>Complete Genome Sequence of Acetobacter tropicalis Oregon-R-modENCODE STRAIN BDGP1, an acetic acid bacterium isolated from Drosophila melanogaster gut.</title>
        <authorList>
            <person name="Wan K.H."/>
            <person name="Yu C."/>
            <person name="Park S."/>
            <person name="Hammonds A.S."/>
            <person name="Booth B.W."/>
            <person name="Celniker S.E."/>
        </authorList>
    </citation>
    <scope>NUCLEOTIDE SEQUENCE [LARGE SCALE GENOMIC DNA]</scope>
    <source>
        <strain evidence="2 5">BDGP1</strain>
    </source>
</reference>
<feature type="region of interest" description="Disordered" evidence="1">
    <location>
        <begin position="120"/>
        <end position="140"/>
    </location>
</feature>
<dbReference type="EMBL" id="JOMM01000066">
    <property type="protein sequence ID" value="OUI80886.1"/>
    <property type="molecule type" value="Genomic_DNA"/>
</dbReference>
<protein>
    <submittedName>
        <fullName evidence="3">Transposase</fullName>
    </submittedName>
</protein>
<dbReference type="SUPFAM" id="SSF46689">
    <property type="entry name" value="Homeodomain-like"/>
    <property type="match status" value="1"/>
</dbReference>